<sequence>MGMRVIVMLLAALCADEPSVEFGLQGSLKGAVVYNYVTPYLYLVNYEYNNPAAAHGMNGAVANPASCASIDRAAGAIVAGFGRRGRLEQTVVIDAPVVGIVDIPLSLYAAEHSGIYYGGAGLRIGEVVIGLSYMEGDRFQSEVTSYGEFSFSADYEFADTIPDPGIPEPVGDIPIILKLEGETGGIFTIDSRIRLRSTPLTVFVATEIKEIDWGLALQWRKFNGWIDYTDSASLRLDPSIINVYTESEEWEVDIDAQVDIEEEARFNSYYTTITGNEFGIAAGAQKEWNSLNLGASLGFDSGSRLRREKQGSQQRTGFPYLASLEASNIEVDEEERTVTGVISAELGYDYATVSEIDTVDRLLLPPRINFNAGFQVHPGDWIIDAVLNLVKTWGKGTSEVFFGTGFGYDWKVPLRFSQGIYYKVTKIEEVPIYTIPALFFGVSTTLSYQAVQLDLGIRVNTTTGFFTNFLAEADPDVPDLGALNHLSAGAAFSYEF</sequence>
<dbReference type="EMBL" id="WJKJ01000301">
    <property type="protein sequence ID" value="MBD3365338.1"/>
    <property type="molecule type" value="Genomic_DNA"/>
</dbReference>
<gene>
    <name evidence="1" type="ORF">GF359_09005</name>
</gene>
<proteinExistence type="predicted"/>
<reference evidence="1" key="1">
    <citation type="submission" date="2019-11" db="EMBL/GenBank/DDBJ databases">
        <title>Microbial mats filling the niche in hypersaline microbial mats.</title>
        <authorList>
            <person name="Wong H.L."/>
            <person name="Macleod F.I."/>
            <person name="White R.A. III"/>
            <person name="Burns B.P."/>
        </authorList>
    </citation>
    <scope>NUCLEOTIDE SEQUENCE</scope>
    <source>
        <strain evidence="1">Bin_327</strain>
    </source>
</reference>
<organism evidence="1 2">
    <name type="scientific">candidate division WOR-3 bacterium</name>
    <dbReference type="NCBI Taxonomy" id="2052148"/>
    <lineage>
        <taxon>Bacteria</taxon>
        <taxon>Bacteria division WOR-3</taxon>
    </lineage>
</organism>
<accession>A0A9D5QD41</accession>
<comment type="caution">
    <text evidence="1">The sequence shown here is derived from an EMBL/GenBank/DDBJ whole genome shotgun (WGS) entry which is preliminary data.</text>
</comment>
<dbReference type="Proteomes" id="UP000630660">
    <property type="component" value="Unassembled WGS sequence"/>
</dbReference>
<dbReference type="AlphaFoldDB" id="A0A9D5QD41"/>
<evidence type="ECO:0008006" key="3">
    <source>
        <dbReference type="Google" id="ProtNLM"/>
    </source>
</evidence>
<evidence type="ECO:0000313" key="2">
    <source>
        <dbReference type="Proteomes" id="UP000630660"/>
    </source>
</evidence>
<evidence type="ECO:0000313" key="1">
    <source>
        <dbReference type="EMBL" id="MBD3365338.1"/>
    </source>
</evidence>
<protein>
    <recommendedName>
        <fullName evidence="3">DUF5723 domain-containing protein</fullName>
    </recommendedName>
</protein>
<name>A0A9D5QD41_UNCW3</name>